<dbReference type="PANTHER" id="PTHR11257:SF12">
    <property type="entry name" value="EJACULATORY BULB-SPECIFIC PROTEIN 3-RELATED"/>
    <property type="match status" value="1"/>
</dbReference>
<evidence type="ECO:0000256" key="1">
    <source>
        <dbReference type="SAM" id="SignalP"/>
    </source>
</evidence>
<reference evidence="2" key="1">
    <citation type="submission" date="2017-07" db="EMBL/GenBank/DDBJ databases">
        <authorList>
            <person name="Sun Z.S."/>
            <person name="Albrecht U."/>
            <person name="Echele G."/>
            <person name="Lee C.C."/>
        </authorList>
    </citation>
    <scope>NUCLEOTIDE SEQUENCE</scope>
</reference>
<dbReference type="InterPro" id="IPR036682">
    <property type="entry name" value="OS_D_A10/PebIII_sf"/>
</dbReference>
<evidence type="ECO:0000313" key="2">
    <source>
        <dbReference type="EMBL" id="AWC68034.1"/>
    </source>
</evidence>
<dbReference type="AlphaFoldDB" id="A0A343WH10"/>
<dbReference type="Pfam" id="PF03392">
    <property type="entry name" value="OS-D"/>
    <property type="match status" value="1"/>
</dbReference>
<dbReference type="EMBL" id="MF509614">
    <property type="protein sequence ID" value="AWC68034.1"/>
    <property type="molecule type" value="mRNA"/>
</dbReference>
<proteinExistence type="evidence at transcript level"/>
<dbReference type="InterPro" id="IPR005055">
    <property type="entry name" value="A10/PebIII"/>
</dbReference>
<dbReference type="PANTHER" id="PTHR11257">
    <property type="entry name" value="CHEMOSENSORY PROTEIN-RELATED"/>
    <property type="match status" value="1"/>
</dbReference>
<accession>A0A343WH10</accession>
<gene>
    <name evidence="2" type="primary">CSP15</name>
</gene>
<organism evidence="2">
    <name type="scientific">Matsumurasca onukii</name>
    <name type="common">Tea green leafhopper</name>
    <name type="synonym">Empoasca onukii</name>
    <dbReference type="NCBI Taxonomy" id="2912585"/>
    <lineage>
        <taxon>Eukaryota</taxon>
        <taxon>Metazoa</taxon>
        <taxon>Ecdysozoa</taxon>
        <taxon>Arthropoda</taxon>
        <taxon>Hexapoda</taxon>
        <taxon>Insecta</taxon>
        <taxon>Pterygota</taxon>
        <taxon>Neoptera</taxon>
        <taxon>Paraneoptera</taxon>
        <taxon>Hemiptera</taxon>
        <taxon>Auchenorrhyncha</taxon>
        <taxon>Membracoidea</taxon>
        <taxon>Cicadellidae</taxon>
        <taxon>Typhlocybinae</taxon>
        <taxon>Empoascini</taxon>
        <taxon>Matsumurasca</taxon>
    </lineage>
</organism>
<feature type="signal peptide" evidence="1">
    <location>
        <begin position="1"/>
        <end position="18"/>
    </location>
</feature>
<feature type="chain" id="PRO_5016856300" evidence="1">
    <location>
        <begin position="19"/>
        <end position="129"/>
    </location>
</feature>
<dbReference type="Gene3D" id="1.10.2080.10">
    <property type="entry name" value="Insect odorant-binding protein A10/Ejaculatory bulb-specific protein 3"/>
    <property type="match status" value="1"/>
</dbReference>
<protein>
    <submittedName>
        <fullName evidence="2">Chemosensory protein 15</fullName>
    </submittedName>
</protein>
<dbReference type="SUPFAM" id="SSF100910">
    <property type="entry name" value="Chemosensory protein Csp2"/>
    <property type="match status" value="1"/>
</dbReference>
<name>A0A343WH10_MATON</name>
<keyword evidence="1" id="KW-0732">Signal</keyword>
<sequence length="129" mass="14695">MECTFMLLVLALLAAASAQQQYTTKFDGVDVDNILRNDRLLTSYFNCVMEVGKCSPDGTELKKRIPEALENECAKCTEKQKEGAQKVLKHLYEKKPDMFQQLEAKYDSSGKYRAKYKDRAEKELGTKIA</sequence>